<organism evidence="1 2">
    <name type="scientific">Holtiella tumoricola</name>
    <dbReference type="NCBI Taxonomy" id="3018743"/>
    <lineage>
        <taxon>Bacteria</taxon>
        <taxon>Bacillati</taxon>
        <taxon>Bacillota</taxon>
        <taxon>Clostridia</taxon>
        <taxon>Lachnospirales</taxon>
        <taxon>Cellulosilyticaceae</taxon>
        <taxon>Holtiella</taxon>
    </lineage>
</organism>
<dbReference type="AlphaFoldDB" id="A0AA42IZW9"/>
<gene>
    <name evidence="1" type="ORF">PBV87_03150</name>
</gene>
<evidence type="ECO:0000313" key="2">
    <source>
        <dbReference type="Proteomes" id="UP001169242"/>
    </source>
</evidence>
<proteinExistence type="predicted"/>
<evidence type="ECO:0000313" key="1">
    <source>
        <dbReference type="EMBL" id="MDA3730503.1"/>
    </source>
</evidence>
<accession>A0AA42IZW9</accession>
<sequence length="154" mass="18551">MTIDRRLEGDENVDLQHGLSDKQMYNLFEELVITKRKQRMIEERLLQALAKPTQRKWMHERVQDQYKHERMIEDICKEYLNEEIKIDPFRHNVVMSSSAQQELNNRLEAVASNIQLMSNISQPIEDFRLYKMISSMLSDEYIYQTRLVKMLAER</sequence>
<dbReference type="EMBL" id="JAQIFT010000014">
    <property type="protein sequence ID" value="MDA3730503.1"/>
    <property type="molecule type" value="Genomic_DNA"/>
</dbReference>
<comment type="caution">
    <text evidence="1">The sequence shown here is derived from an EMBL/GenBank/DDBJ whole genome shotgun (WGS) entry which is preliminary data.</text>
</comment>
<protein>
    <submittedName>
        <fullName evidence="1">Uncharacterized protein</fullName>
    </submittedName>
</protein>
<dbReference type="RefSeq" id="WP_271011121.1">
    <property type="nucleotide sequence ID" value="NZ_JAQIFT010000014.1"/>
</dbReference>
<dbReference type="Proteomes" id="UP001169242">
    <property type="component" value="Unassembled WGS sequence"/>
</dbReference>
<name>A0AA42IZW9_9FIRM</name>
<keyword evidence="2" id="KW-1185">Reference proteome</keyword>
<reference evidence="1" key="1">
    <citation type="journal article" date="2023" name="Int. J. Syst. Evol. Microbiol.">
        <title>&lt;i&gt;Holtiella tumoricola&lt;/i&gt; gen. nov. sp. nov., isolated from a human clinical sample.</title>
        <authorList>
            <person name="Allen-Vercoe E."/>
            <person name="Daigneault M.C."/>
            <person name="Vancuren S.J."/>
            <person name="Cochrane K."/>
            <person name="O'Neal L.L."/>
            <person name="Sankaranarayanan K."/>
            <person name="Lawson P.A."/>
        </authorList>
    </citation>
    <scope>NUCLEOTIDE SEQUENCE</scope>
    <source>
        <strain evidence="1">CC70A</strain>
    </source>
</reference>